<evidence type="ECO:0000256" key="1">
    <source>
        <dbReference type="SAM" id="Phobius"/>
    </source>
</evidence>
<accession>A0A9W6ZD23</accession>
<feature type="transmembrane region" description="Helical" evidence="1">
    <location>
        <begin position="239"/>
        <end position="265"/>
    </location>
</feature>
<dbReference type="AlphaFoldDB" id="A0A9W6ZD23"/>
<feature type="transmembrane region" description="Helical" evidence="1">
    <location>
        <begin position="287"/>
        <end position="307"/>
    </location>
</feature>
<dbReference type="InterPro" id="IPR025924">
    <property type="entry name" value="YHYH_dom"/>
</dbReference>
<feature type="transmembrane region" description="Helical" evidence="1">
    <location>
        <begin position="206"/>
        <end position="227"/>
    </location>
</feature>
<name>A0A9W6ZD23_9STRA</name>
<evidence type="ECO:0000313" key="4">
    <source>
        <dbReference type="Proteomes" id="UP001165082"/>
    </source>
</evidence>
<dbReference type="InterPro" id="IPR025333">
    <property type="entry name" value="DUF4239"/>
</dbReference>
<comment type="caution">
    <text evidence="3">The sequence shown here is derived from an EMBL/GenBank/DDBJ whole genome shotgun (WGS) entry which is preliminary data.</text>
</comment>
<protein>
    <recommendedName>
        <fullName evidence="2">YHYH domain-containing protein</fullName>
    </recommendedName>
</protein>
<feature type="transmembrane region" description="Helical" evidence="1">
    <location>
        <begin position="460"/>
        <end position="480"/>
    </location>
</feature>
<feature type="transmembrane region" description="Helical" evidence="1">
    <location>
        <begin position="435"/>
        <end position="454"/>
    </location>
</feature>
<dbReference type="OrthoDB" id="536979at2759"/>
<dbReference type="Pfam" id="PF14240">
    <property type="entry name" value="YHYH"/>
    <property type="match status" value="1"/>
</dbReference>
<keyword evidence="4" id="KW-1185">Reference proteome</keyword>
<gene>
    <name evidence="3" type="ORF">TrRE_jg12040</name>
</gene>
<proteinExistence type="predicted"/>
<keyword evidence="1" id="KW-0812">Transmembrane</keyword>
<keyword evidence="1" id="KW-0472">Membrane</keyword>
<dbReference type="Proteomes" id="UP001165082">
    <property type="component" value="Unassembled WGS sequence"/>
</dbReference>
<keyword evidence="1" id="KW-1133">Transmembrane helix</keyword>
<evidence type="ECO:0000259" key="2">
    <source>
        <dbReference type="Pfam" id="PF14240"/>
    </source>
</evidence>
<sequence>MEDMTHETNFCFRDDTAAFISENPSYPIGVAINGVLIIPTHYNSTHPHLPLPTTPSFDDCAGHSDKSGTYHYHSLPTCILSSLSLPSTEFPATSTPSPMLGVALDGFPILGPYDSSGALVSSSSLSACNFDEAANAYRFTADDGPTCLVGNILDAPFVSKISSATSAICPKKGIDNIYCSGPSCLPSSELACPSLPIDPPPFELDIWLISTMGMLFIDLIYIVYGVGSRIPLGLRVHPPVIAAFTILPAIVILIILNPMMTALYFDNNRHDALENFRSSINEFLNDVASSFLSVAGVMYGLVSAHLLTIAHERFKSIGELLHEEVGRCYQIIQMLKTVKCNNNEKTLQIKIRAMEQLRSYLQLCNERFWVPEGNANVQIQNMLYSILPLVDELTTANGNTFAANISDRIIDTCNEAGLCHSKRTTLQKACIPSSLWALNFILSSGMFLGIAIINTGSAPFQFLLCFFGCVLIAISTLSIADLDNVSDGFIVLDKYPLDDIIIVVDQILKDTNQLSDDMLSQSKRGTSRKSFVNPADAGGKFLNVMSAIRLLKSRSKTDIYSKTKVGPTSEA</sequence>
<evidence type="ECO:0000313" key="3">
    <source>
        <dbReference type="EMBL" id="GMH50136.1"/>
    </source>
</evidence>
<dbReference type="Pfam" id="PF14023">
    <property type="entry name" value="Bestrophin-like"/>
    <property type="match status" value="1"/>
</dbReference>
<reference evidence="3" key="1">
    <citation type="submission" date="2022-07" db="EMBL/GenBank/DDBJ databases">
        <title>Genome analysis of Parmales, a sister group of diatoms, reveals the evolutionary specialization of diatoms from phago-mixotrophs to photoautotrophs.</title>
        <authorList>
            <person name="Ban H."/>
            <person name="Sato S."/>
            <person name="Yoshikawa S."/>
            <person name="Kazumasa Y."/>
            <person name="Nakamura Y."/>
            <person name="Ichinomiya M."/>
            <person name="Saitoh K."/>
            <person name="Sato N."/>
            <person name="Blanc-Mathieu R."/>
            <person name="Endo H."/>
            <person name="Kuwata A."/>
            <person name="Ogata H."/>
        </authorList>
    </citation>
    <scope>NUCLEOTIDE SEQUENCE</scope>
</reference>
<feature type="domain" description="YHYH" evidence="2">
    <location>
        <begin position="26"/>
        <end position="145"/>
    </location>
</feature>
<organism evidence="3 4">
    <name type="scientific">Triparma retinervis</name>
    <dbReference type="NCBI Taxonomy" id="2557542"/>
    <lineage>
        <taxon>Eukaryota</taxon>
        <taxon>Sar</taxon>
        <taxon>Stramenopiles</taxon>
        <taxon>Ochrophyta</taxon>
        <taxon>Bolidophyceae</taxon>
        <taxon>Parmales</taxon>
        <taxon>Triparmaceae</taxon>
        <taxon>Triparma</taxon>
    </lineage>
</organism>
<dbReference type="EMBL" id="BRXZ01003221">
    <property type="protein sequence ID" value="GMH50136.1"/>
    <property type="molecule type" value="Genomic_DNA"/>
</dbReference>